<keyword evidence="1" id="KW-0378">Hydrolase</keyword>
<dbReference type="EMBL" id="MK500591">
    <property type="protein sequence ID" value="QBK93225.1"/>
    <property type="molecule type" value="Genomic_DNA"/>
</dbReference>
<accession>A0A481ZCM6</accession>
<keyword evidence="1" id="KW-0645">Protease</keyword>
<reference evidence="1" key="1">
    <citation type="journal article" date="2019" name="MBio">
        <title>Virus Genomes from Deep Sea Sediments Expand the Ocean Megavirome and Support Independent Origins of Viral Gigantism.</title>
        <authorList>
            <person name="Backstrom D."/>
            <person name="Yutin N."/>
            <person name="Jorgensen S.L."/>
            <person name="Dharamshi J."/>
            <person name="Homa F."/>
            <person name="Zaremba-Niedwiedzka K."/>
            <person name="Spang A."/>
            <person name="Wolf Y.I."/>
            <person name="Koonin E.V."/>
            <person name="Ettema T.J."/>
        </authorList>
    </citation>
    <scope>NUCLEOTIDE SEQUENCE</scope>
</reference>
<gene>
    <name evidence="1" type="ORF">LCPAC403_03590</name>
</gene>
<sequence>MTADCSVDIILPHKDCEEEQECGLNKTQRILVRNHGCGCVAVKPAHGNDIDSDCDGDKILLRRGEHTELANCGATWFVLTGAT</sequence>
<name>A0A481ZCM6_9VIRU</name>
<keyword evidence="1" id="KW-0482">Metalloprotease</keyword>
<dbReference type="GO" id="GO:0006508">
    <property type="term" value="P:proteolysis"/>
    <property type="evidence" value="ECO:0007669"/>
    <property type="project" value="UniProtKB-KW"/>
</dbReference>
<protein>
    <submittedName>
        <fullName evidence="1">Putative metalloprotease</fullName>
    </submittedName>
</protein>
<dbReference type="GO" id="GO:0008237">
    <property type="term" value="F:metallopeptidase activity"/>
    <property type="evidence" value="ECO:0007669"/>
    <property type="project" value="UniProtKB-KW"/>
</dbReference>
<organism evidence="1">
    <name type="scientific">Pithovirus LCPAC403</name>
    <dbReference type="NCBI Taxonomy" id="2506596"/>
    <lineage>
        <taxon>Viruses</taxon>
        <taxon>Pithoviruses</taxon>
    </lineage>
</organism>
<proteinExistence type="predicted"/>
<evidence type="ECO:0000313" key="1">
    <source>
        <dbReference type="EMBL" id="QBK93225.1"/>
    </source>
</evidence>